<dbReference type="InterPro" id="IPR023828">
    <property type="entry name" value="Peptidase_S8_Ser-AS"/>
</dbReference>
<dbReference type="Gene3D" id="3.40.50.200">
    <property type="entry name" value="Peptidase S8/S53 domain"/>
    <property type="match status" value="1"/>
</dbReference>
<dbReference type="Proteomes" id="UP000510686">
    <property type="component" value="Chromosome 1"/>
</dbReference>
<dbReference type="InterPro" id="IPR000209">
    <property type="entry name" value="Peptidase_S8/S53_dom"/>
</dbReference>
<evidence type="ECO:0000259" key="6">
    <source>
        <dbReference type="Pfam" id="PF00082"/>
    </source>
</evidence>
<evidence type="ECO:0000256" key="3">
    <source>
        <dbReference type="ARBA" id="ARBA00022801"/>
    </source>
</evidence>
<protein>
    <submittedName>
        <fullName evidence="7">Alkaline proteinase</fullName>
    </submittedName>
</protein>
<dbReference type="AlphaFoldDB" id="A0A7D5YMF4"/>
<comment type="similarity">
    <text evidence="1 5">Belongs to the peptidase S8 family.</text>
</comment>
<name>A0A7D5YMF4_9HYPO</name>
<dbReference type="PROSITE" id="PS00138">
    <property type="entry name" value="SUBTILASE_SER"/>
    <property type="match status" value="1"/>
</dbReference>
<dbReference type="InterPro" id="IPR036852">
    <property type="entry name" value="Peptidase_S8/S53_dom_sf"/>
</dbReference>
<dbReference type="PROSITE" id="PS51892">
    <property type="entry name" value="SUBTILASE"/>
    <property type="match status" value="1"/>
</dbReference>
<dbReference type="KEGG" id="mbrn:26245982"/>
<dbReference type="GeneID" id="26245982"/>
<feature type="domain" description="Peptidase S8/S53" evidence="6">
    <location>
        <begin position="32"/>
        <end position="152"/>
    </location>
</feature>
<evidence type="ECO:0000313" key="7">
    <source>
        <dbReference type="EMBL" id="QLI63741.1"/>
    </source>
</evidence>
<organism evidence="7 8">
    <name type="scientific">Metarhizium brunneum</name>
    <dbReference type="NCBI Taxonomy" id="500148"/>
    <lineage>
        <taxon>Eukaryota</taxon>
        <taxon>Fungi</taxon>
        <taxon>Dikarya</taxon>
        <taxon>Ascomycota</taxon>
        <taxon>Pezizomycotina</taxon>
        <taxon>Sordariomycetes</taxon>
        <taxon>Hypocreomycetidae</taxon>
        <taxon>Hypocreales</taxon>
        <taxon>Clavicipitaceae</taxon>
        <taxon>Metarhizium</taxon>
    </lineage>
</organism>
<proteinExistence type="inferred from homology"/>
<keyword evidence="2" id="KW-0645">Protease</keyword>
<dbReference type="EMBL" id="CP058932">
    <property type="protein sequence ID" value="QLI63741.1"/>
    <property type="molecule type" value="Genomic_DNA"/>
</dbReference>
<comment type="caution">
    <text evidence="5">Lacks conserved residue(s) required for the propagation of feature annotation.</text>
</comment>
<evidence type="ECO:0000313" key="8">
    <source>
        <dbReference type="Proteomes" id="UP000510686"/>
    </source>
</evidence>
<evidence type="ECO:0000256" key="4">
    <source>
        <dbReference type="ARBA" id="ARBA00022825"/>
    </source>
</evidence>
<keyword evidence="3" id="KW-0378">Hydrolase</keyword>
<gene>
    <name evidence="7" type="primary">ALP_0</name>
    <name evidence="7" type="ORF">G6M90_00g028140</name>
</gene>
<keyword evidence="4" id="KW-0720">Serine protease</keyword>
<reference evidence="7 8" key="1">
    <citation type="submission" date="2020-07" db="EMBL/GenBank/DDBJ databases">
        <title>Telomere length de novo assembly of all 7 chromosomes of the fungus, Metarhizium brunneum, using a novel assembly pipeline.</title>
        <authorList>
            <person name="Saud z."/>
            <person name="Kortsinoglou A."/>
            <person name="Kouvelis V.N."/>
            <person name="Butt T.M."/>
        </authorList>
    </citation>
    <scope>NUCLEOTIDE SEQUENCE [LARGE SCALE GENOMIC DNA]</scope>
    <source>
        <strain evidence="7 8">4556</strain>
    </source>
</reference>
<evidence type="ECO:0000256" key="5">
    <source>
        <dbReference type="PROSITE-ProRule" id="PRU01240"/>
    </source>
</evidence>
<dbReference type="PANTHER" id="PTHR43806">
    <property type="entry name" value="PEPTIDASE S8"/>
    <property type="match status" value="1"/>
</dbReference>
<keyword evidence="8" id="KW-1185">Reference proteome</keyword>
<dbReference type="OrthoDB" id="206201at2759"/>
<accession>A0A7D5YMF4</accession>
<dbReference type="GO" id="GO:0004252">
    <property type="term" value="F:serine-type endopeptidase activity"/>
    <property type="evidence" value="ECO:0007669"/>
    <property type="project" value="InterPro"/>
</dbReference>
<evidence type="ECO:0000256" key="2">
    <source>
        <dbReference type="ARBA" id="ARBA00022670"/>
    </source>
</evidence>
<dbReference type="GO" id="GO:0006508">
    <property type="term" value="P:proteolysis"/>
    <property type="evidence" value="ECO:0007669"/>
    <property type="project" value="UniProtKB-KW"/>
</dbReference>
<dbReference type="Pfam" id="PF00082">
    <property type="entry name" value="Peptidase_S8"/>
    <property type="match status" value="1"/>
</dbReference>
<sequence length="186" mass="19963">MRFQLTYKIKTAETATSITSRKGPDGLNTVQRLQNVMVDAWNQGVLIFFAAGNNAIEVSQDLYPYPMAISSPHITVGSLSENWDKAPHSNFGPLVDIYAPGQNITVLNRRSGVRAVDGTSFASPLVAGMALTLLAKMDPLPKAEDTARILATQILDLATEHKVGAIPGAGPAEYQRVAFNGGLDPR</sequence>
<dbReference type="InterPro" id="IPR050131">
    <property type="entry name" value="Peptidase_S8_subtilisin-like"/>
</dbReference>
<dbReference type="SUPFAM" id="SSF52743">
    <property type="entry name" value="Subtilisin-like"/>
    <property type="match status" value="1"/>
</dbReference>
<dbReference type="RefSeq" id="XP_014541347.2">
    <property type="nucleotide sequence ID" value="XM_014685861.2"/>
</dbReference>
<evidence type="ECO:0000256" key="1">
    <source>
        <dbReference type="ARBA" id="ARBA00011073"/>
    </source>
</evidence>
<dbReference type="PANTHER" id="PTHR43806:SF11">
    <property type="entry name" value="CEREVISIN-RELATED"/>
    <property type="match status" value="1"/>
</dbReference>